<proteinExistence type="predicted"/>
<accession>A0A0C9YQ35</accession>
<evidence type="ECO:0000313" key="2">
    <source>
        <dbReference type="Proteomes" id="UP000054018"/>
    </source>
</evidence>
<reference evidence="2" key="2">
    <citation type="submission" date="2015-01" db="EMBL/GenBank/DDBJ databases">
        <title>Evolutionary Origins and Diversification of the Mycorrhizal Mutualists.</title>
        <authorList>
            <consortium name="DOE Joint Genome Institute"/>
            <consortium name="Mycorrhizal Genomics Consortium"/>
            <person name="Kohler A."/>
            <person name="Kuo A."/>
            <person name="Nagy L.G."/>
            <person name="Floudas D."/>
            <person name="Copeland A."/>
            <person name="Barry K.W."/>
            <person name="Cichocki N."/>
            <person name="Veneault-Fourrey C."/>
            <person name="LaButti K."/>
            <person name="Lindquist E.A."/>
            <person name="Lipzen A."/>
            <person name="Lundell T."/>
            <person name="Morin E."/>
            <person name="Murat C."/>
            <person name="Riley R."/>
            <person name="Ohm R."/>
            <person name="Sun H."/>
            <person name="Tunlid A."/>
            <person name="Henrissat B."/>
            <person name="Grigoriev I.V."/>
            <person name="Hibbett D.S."/>
            <person name="Martin F."/>
        </authorList>
    </citation>
    <scope>NUCLEOTIDE SEQUENCE [LARGE SCALE GENOMIC DNA]</scope>
    <source>
        <strain evidence="2">441</strain>
    </source>
</reference>
<keyword evidence="2" id="KW-1185">Reference proteome</keyword>
<gene>
    <name evidence="1" type="ORF">PISMIDRAFT_8388</name>
</gene>
<dbReference type="AlphaFoldDB" id="A0A0C9YQ35"/>
<sequence length="129" mass="14700">MVLRYLPDFGEDVMIRSRVDSHDLQYHRNYQDCIKRPLTFLADCLVSHPFGLPVGQTVRGIKGRKGLYFVSVHTSWKWKTMSGSGTFSEKLDSSIDPVHSIRSEGISTIHRNLFRTLCNSAAQQTNIQT</sequence>
<dbReference type="Proteomes" id="UP000054018">
    <property type="component" value="Unassembled WGS sequence"/>
</dbReference>
<protein>
    <submittedName>
        <fullName evidence="1">Uncharacterized protein</fullName>
    </submittedName>
</protein>
<name>A0A0C9YQ35_9AGAM</name>
<evidence type="ECO:0000313" key="1">
    <source>
        <dbReference type="EMBL" id="KIK27170.1"/>
    </source>
</evidence>
<reference evidence="1 2" key="1">
    <citation type="submission" date="2014-04" db="EMBL/GenBank/DDBJ databases">
        <authorList>
            <consortium name="DOE Joint Genome Institute"/>
            <person name="Kuo A."/>
            <person name="Kohler A."/>
            <person name="Costa M.D."/>
            <person name="Nagy L.G."/>
            <person name="Floudas D."/>
            <person name="Copeland A."/>
            <person name="Barry K.W."/>
            <person name="Cichocki N."/>
            <person name="Veneault-Fourrey C."/>
            <person name="LaButti K."/>
            <person name="Lindquist E.A."/>
            <person name="Lipzen A."/>
            <person name="Lundell T."/>
            <person name="Morin E."/>
            <person name="Murat C."/>
            <person name="Sun H."/>
            <person name="Tunlid A."/>
            <person name="Henrissat B."/>
            <person name="Grigoriev I.V."/>
            <person name="Hibbett D.S."/>
            <person name="Martin F."/>
            <person name="Nordberg H.P."/>
            <person name="Cantor M.N."/>
            <person name="Hua S.X."/>
        </authorList>
    </citation>
    <scope>NUCLEOTIDE SEQUENCE [LARGE SCALE GENOMIC DNA]</scope>
    <source>
        <strain evidence="1 2">441</strain>
    </source>
</reference>
<dbReference type="EMBL" id="KN833697">
    <property type="protein sequence ID" value="KIK27170.1"/>
    <property type="molecule type" value="Genomic_DNA"/>
</dbReference>
<organism evidence="1 2">
    <name type="scientific">Pisolithus microcarpus 441</name>
    <dbReference type="NCBI Taxonomy" id="765257"/>
    <lineage>
        <taxon>Eukaryota</taxon>
        <taxon>Fungi</taxon>
        <taxon>Dikarya</taxon>
        <taxon>Basidiomycota</taxon>
        <taxon>Agaricomycotina</taxon>
        <taxon>Agaricomycetes</taxon>
        <taxon>Agaricomycetidae</taxon>
        <taxon>Boletales</taxon>
        <taxon>Sclerodermatineae</taxon>
        <taxon>Pisolithaceae</taxon>
        <taxon>Pisolithus</taxon>
    </lineage>
</organism>
<dbReference type="HOGENOM" id="CLU_1949668_0_0_1"/>